<dbReference type="RefSeq" id="WP_281044451.1">
    <property type="nucleotide sequence ID" value="NZ_JARYGZ010000001.1"/>
</dbReference>
<dbReference type="EMBL" id="JARYGZ010000001">
    <property type="protein sequence ID" value="MDH7639191.1"/>
    <property type="molecule type" value="Genomic_DNA"/>
</dbReference>
<feature type="domain" description="Glycosyl transferase family 28 C-terminal" evidence="1">
    <location>
        <begin position="4"/>
        <end position="106"/>
    </location>
</feature>
<dbReference type="Pfam" id="PF04101">
    <property type="entry name" value="Glyco_tran_28_C"/>
    <property type="match status" value="1"/>
</dbReference>
<dbReference type="Proteomes" id="UP001160625">
    <property type="component" value="Unassembled WGS sequence"/>
</dbReference>
<comment type="caution">
    <text evidence="2">The sequence shown here is derived from an EMBL/GenBank/DDBJ whole genome shotgun (WGS) entry which is preliminary data.</text>
</comment>
<keyword evidence="3" id="KW-1185">Reference proteome</keyword>
<accession>A0ABT6N2D0</accession>
<evidence type="ECO:0000313" key="3">
    <source>
        <dbReference type="Proteomes" id="UP001160625"/>
    </source>
</evidence>
<name>A0ABT6N2D0_9SPHN</name>
<organism evidence="2 3">
    <name type="scientific">Sphingomonas oryzagri</name>
    <dbReference type="NCBI Taxonomy" id="3042314"/>
    <lineage>
        <taxon>Bacteria</taxon>
        <taxon>Pseudomonadati</taxon>
        <taxon>Pseudomonadota</taxon>
        <taxon>Alphaproteobacteria</taxon>
        <taxon>Sphingomonadales</taxon>
        <taxon>Sphingomonadaceae</taxon>
        <taxon>Sphingomonas</taxon>
    </lineage>
</organism>
<sequence length="162" mass="17842">MIFASVGSMLPFDRLTRAVDEWAGANPSTPVFLQIGAGQYVPRHAQWARMVPHEDYLLRLRQCDLFVAHVGIGSIVQALEIGTRMIMLPRLASLGEHTTEHQLHTAARFGDSPGLTIVDDTQALQGAMSEFAGQPLAHERRIAAFAPPQMTDRIRLFINGAL</sequence>
<dbReference type="SUPFAM" id="SSF53756">
    <property type="entry name" value="UDP-Glycosyltransferase/glycogen phosphorylase"/>
    <property type="match status" value="1"/>
</dbReference>
<reference evidence="2" key="1">
    <citation type="submission" date="2023-04" db="EMBL/GenBank/DDBJ databases">
        <title>Sphingomonas sp. MAHUQ-71 isolated from rice field.</title>
        <authorList>
            <person name="Huq M.A."/>
        </authorList>
    </citation>
    <scope>NUCLEOTIDE SEQUENCE</scope>
    <source>
        <strain evidence="2">MAHUQ-71</strain>
    </source>
</reference>
<evidence type="ECO:0000259" key="1">
    <source>
        <dbReference type="Pfam" id="PF04101"/>
    </source>
</evidence>
<gene>
    <name evidence="2" type="ORF">QGN17_10655</name>
</gene>
<dbReference type="Gene3D" id="3.40.50.2000">
    <property type="entry name" value="Glycogen Phosphorylase B"/>
    <property type="match status" value="1"/>
</dbReference>
<protein>
    <submittedName>
        <fullName evidence="2">Glycosyltransferase</fullName>
    </submittedName>
</protein>
<evidence type="ECO:0000313" key="2">
    <source>
        <dbReference type="EMBL" id="MDH7639191.1"/>
    </source>
</evidence>
<dbReference type="InterPro" id="IPR007235">
    <property type="entry name" value="Glyco_trans_28_C"/>
</dbReference>
<proteinExistence type="predicted"/>